<dbReference type="Proteomes" id="UP000723714">
    <property type="component" value="Unassembled WGS sequence"/>
</dbReference>
<reference evidence="2 3" key="1">
    <citation type="submission" date="2021-06" db="EMBL/GenBank/DDBJ databases">
        <title>Faecalicatena sp. nov. isolated from porcine feces.</title>
        <authorList>
            <person name="Oh B.S."/>
            <person name="Lee J.H."/>
        </authorList>
    </citation>
    <scope>NUCLEOTIDE SEQUENCE [LARGE SCALE GENOMIC DNA]</scope>
    <source>
        <strain evidence="2 3">AGMB00832</strain>
    </source>
</reference>
<comment type="caution">
    <text evidence="2">The sequence shown here is derived from an EMBL/GenBank/DDBJ whole genome shotgun (WGS) entry which is preliminary data.</text>
</comment>
<proteinExistence type="predicted"/>
<protein>
    <submittedName>
        <fullName evidence="2">Cytoplasmic protein</fullName>
    </submittedName>
</protein>
<gene>
    <name evidence="2" type="ORF">HGO97_007150</name>
</gene>
<accession>A0ABS6D2D7</accession>
<dbReference type="RefSeq" id="WP_216240633.1">
    <property type="nucleotide sequence ID" value="NZ_JABACJ020000005.1"/>
</dbReference>
<feature type="domain" description="Putative glutamine amidotransferase" evidence="1">
    <location>
        <begin position="5"/>
        <end position="246"/>
    </location>
</feature>
<name>A0ABS6D2D7_9FIRM</name>
<sequence length="251" mass="28399">MEKYQILFVGESWFFTTTETKGTDQFSIGGYQTEIGRIREYMSEFAELTHIPAHRISEDFPDTCKGLEKYDVVMISDVGANTFLLHPDTFFRSQPTVNKLDLIEKYVRMGGAFGMAGGYMTFMGIEGKAQYKNTAIEKILPVTMKEQDDRRECPQGFAPKVVDRTHPAVKGLDGQWPLLLGYNEVQAKPEGQVLLAYGDAPILVTGSYGEGKTFAWTSDCAPHWMPDEFCSHDLNKRMWKQLFGWCSGKDV</sequence>
<evidence type="ECO:0000313" key="2">
    <source>
        <dbReference type="EMBL" id="MBU3875586.1"/>
    </source>
</evidence>
<keyword evidence="3" id="KW-1185">Reference proteome</keyword>
<evidence type="ECO:0000259" key="1">
    <source>
        <dbReference type="Pfam" id="PF07090"/>
    </source>
</evidence>
<dbReference type="InterPro" id="IPR010768">
    <property type="entry name" value="GATase1-like"/>
</dbReference>
<evidence type="ECO:0000313" key="3">
    <source>
        <dbReference type="Proteomes" id="UP000723714"/>
    </source>
</evidence>
<dbReference type="Pfam" id="PF07090">
    <property type="entry name" value="GATase1_like"/>
    <property type="match status" value="1"/>
</dbReference>
<dbReference type="PANTHER" id="PTHR37947">
    <property type="entry name" value="BLL2462 PROTEIN"/>
    <property type="match status" value="1"/>
</dbReference>
<dbReference type="EMBL" id="JABACJ020000005">
    <property type="protein sequence ID" value="MBU3875586.1"/>
    <property type="molecule type" value="Genomic_DNA"/>
</dbReference>
<organism evidence="2 3">
    <name type="scientific">Faecalicatena faecalis</name>
    <dbReference type="NCBI Taxonomy" id="2726362"/>
    <lineage>
        <taxon>Bacteria</taxon>
        <taxon>Bacillati</taxon>
        <taxon>Bacillota</taxon>
        <taxon>Clostridia</taxon>
        <taxon>Lachnospirales</taxon>
        <taxon>Lachnospiraceae</taxon>
        <taxon>Faecalicatena</taxon>
    </lineage>
</organism>
<dbReference type="PANTHER" id="PTHR37947:SF1">
    <property type="entry name" value="BLL2462 PROTEIN"/>
    <property type="match status" value="1"/>
</dbReference>